<dbReference type="Proteomes" id="UP000234881">
    <property type="component" value="Unassembled WGS sequence"/>
</dbReference>
<evidence type="ECO:0000256" key="7">
    <source>
        <dbReference type="ARBA" id="ARBA00023004"/>
    </source>
</evidence>
<evidence type="ECO:0000256" key="8">
    <source>
        <dbReference type="ARBA" id="ARBA00023133"/>
    </source>
</evidence>
<dbReference type="RefSeq" id="WP_101533988.1">
    <property type="nucleotide sequence ID" value="NZ_PKUQ01000022.1"/>
</dbReference>
<comment type="catalytic activity">
    <reaction evidence="11">
        <text>Fe(II)-heme o + 2 A + H2O = Fe(II)-heme a + 2 AH2</text>
        <dbReference type="Rhea" id="RHEA:63388"/>
        <dbReference type="ChEBI" id="CHEBI:13193"/>
        <dbReference type="ChEBI" id="CHEBI:15377"/>
        <dbReference type="ChEBI" id="CHEBI:17499"/>
        <dbReference type="ChEBI" id="CHEBI:60530"/>
        <dbReference type="ChEBI" id="CHEBI:61715"/>
        <dbReference type="EC" id="1.17.99.9"/>
    </reaction>
    <physiologicalReaction direction="left-to-right" evidence="11">
        <dbReference type="Rhea" id="RHEA:63389"/>
    </physiologicalReaction>
</comment>
<keyword evidence="6 12" id="KW-0560">Oxidoreductase</keyword>
<evidence type="ECO:0000256" key="1">
    <source>
        <dbReference type="ARBA" id="ARBA00001970"/>
    </source>
</evidence>
<dbReference type="PANTHER" id="PTHR23289:SF2">
    <property type="entry name" value="CYTOCHROME C OXIDASE ASSEMBLY PROTEIN COX15 HOMOLOG"/>
    <property type="match status" value="1"/>
</dbReference>
<dbReference type="EMBL" id="PKUQ01000022">
    <property type="protein sequence ID" value="PLW76699.1"/>
    <property type="molecule type" value="Genomic_DNA"/>
</dbReference>
<feature type="binding site" description="axial binding residue" evidence="12">
    <location>
        <position position="279"/>
    </location>
    <ligand>
        <name>heme</name>
        <dbReference type="ChEBI" id="CHEBI:30413"/>
    </ligand>
    <ligandPart>
        <name>Fe</name>
        <dbReference type="ChEBI" id="CHEBI:18248"/>
    </ligandPart>
</feature>
<feature type="transmembrane region" description="Helical" evidence="12">
    <location>
        <begin position="175"/>
        <end position="194"/>
    </location>
</feature>
<keyword evidence="5 12" id="KW-1133">Transmembrane helix</keyword>
<keyword evidence="14" id="KW-1185">Reference proteome</keyword>
<comment type="similarity">
    <text evidence="12">Belongs to the COX15/CtaA family. Type 2 subfamily.</text>
</comment>
<accession>A0A2N5XQA0</accession>
<keyword evidence="3 12" id="KW-0812">Transmembrane</keyword>
<dbReference type="GO" id="GO:0046872">
    <property type="term" value="F:metal ion binding"/>
    <property type="evidence" value="ECO:0007669"/>
    <property type="project" value="UniProtKB-KW"/>
</dbReference>
<feature type="transmembrane region" description="Helical" evidence="12">
    <location>
        <begin position="32"/>
        <end position="52"/>
    </location>
</feature>
<dbReference type="InterPro" id="IPR003780">
    <property type="entry name" value="COX15/CtaA_fam"/>
</dbReference>
<comment type="cofactor">
    <cofactor evidence="1 12">
        <name>heme b</name>
        <dbReference type="ChEBI" id="CHEBI:60344"/>
    </cofactor>
</comment>
<evidence type="ECO:0000256" key="11">
    <source>
        <dbReference type="ARBA" id="ARBA00048044"/>
    </source>
</evidence>
<keyword evidence="8 12" id="KW-0350">Heme biosynthesis</keyword>
<keyword evidence="12" id="KW-1003">Cell membrane</keyword>
<dbReference type="PANTHER" id="PTHR23289">
    <property type="entry name" value="CYTOCHROME C OXIDASE ASSEMBLY PROTEIN COX15"/>
    <property type="match status" value="1"/>
</dbReference>
<feature type="transmembrane region" description="Helical" evidence="12">
    <location>
        <begin position="338"/>
        <end position="358"/>
    </location>
</feature>
<evidence type="ECO:0000256" key="4">
    <source>
        <dbReference type="ARBA" id="ARBA00022723"/>
    </source>
</evidence>
<comment type="subunit">
    <text evidence="12">Interacts with CtaB.</text>
</comment>
<feature type="transmembrane region" description="Helical" evidence="12">
    <location>
        <begin position="310"/>
        <end position="332"/>
    </location>
</feature>
<evidence type="ECO:0000256" key="10">
    <source>
        <dbReference type="ARBA" id="ARBA00044501"/>
    </source>
</evidence>
<dbReference type="OrthoDB" id="9793156at2"/>
<proteinExistence type="inferred from homology"/>
<dbReference type="UniPathway" id="UPA00269">
    <property type="reaction ID" value="UER00713"/>
</dbReference>
<evidence type="ECO:0000313" key="13">
    <source>
        <dbReference type="EMBL" id="PLW76699.1"/>
    </source>
</evidence>
<organism evidence="13 14">
    <name type="scientific">Cohaesibacter celericrescens</name>
    <dbReference type="NCBI Taxonomy" id="2067669"/>
    <lineage>
        <taxon>Bacteria</taxon>
        <taxon>Pseudomonadati</taxon>
        <taxon>Pseudomonadota</taxon>
        <taxon>Alphaproteobacteria</taxon>
        <taxon>Hyphomicrobiales</taxon>
        <taxon>Cohaesibacteraceae</taxon>
    </lineage>
</organism>
<dbReference type="HAMAP" id="MF_01665">
    <property type="entry name" value="HemeA_synth_type2"/>
    <property type="match status" value="1"/>
</dbReference>
<name>A0A2N5XQA0_9HYPH</name>
<feature type="transmembrane region" description="Helical" evidence="12">
    <location>
        <begin position="214"/>
        <end position="235"/>
    </location>
</feature>
<feature type="binding site" description="axial binding residue" evidence="12">
    <location>
        <position position="340"/>
    </location>
    <ligand>
        <name>heme</name>
        <dbReference type="ChEBI" id="CHEBI:30413"/>
    </ligand>
    <ligandPart>
        <name>Fe</name>
        <dbReference type="ChEBI" id="CHEBI:18248"/>
    </ligandPart>
</feature>
<feature type="transmembrane region" description="Helical" evidence="12">
    <location>
        <begin position="281"/>
        <end position="298"/>
    </location>
</feature>
<evidence type="ECO:0000256" key="5">
    <source>
        <dbReference type="ARBA" id="ARBA00022989"/>
    </source>
</evidence>
<keyword evidence="4 12" id="KW-0479">Metal-binding</keyword>
<dbReference type="GO" id="GO:0120547">
    <property type="term" value="F:heme A synthase activity"/>
    <property type="evidence" value="ECO:0007669"/>
    <property type="project" value="UniProtKB-EC"/>
</dbReference>
<sequence length="366" mass="41662">MDSHISPAERASRYVETDTDHVSRARPMVRSWLYFVAFLVFVMVIVGGATRLTDSGLSITEWKPIHGAIPPLNVTEWTEEFEKYKQIPEYTQVNKGMSLDEFKMIFWWEWGHRQLGRVIGLVFFLPMIAFWLMGRLSDSIKPRLLLLLVLGGAQGAIGWWMVASGLVNRVDVSQYRLATHLTLASLILVALVWVARGYRRGDKMPECVSADRHVWPVAFMLLLVLMQVFLGGLVAGTDAGMTYNTWPLMDGSLLPSRLYEMDPFWLAAFEDLMTIQFNHRIMAYLIALYTLFLWMRIWRDPYAAKMTIATTILGVLLLLQVILGIVTLVLVMPLTLALMHQAGAILILITTTIMVRDLKDNAARLR</sequence>
<comment type="caution">
    <text evidence="13">The sequence shown here is derived from an EMBL/GenBank/DDBJ whole genome shotgun (WGS) entry which is preliminary data.</text>
</comment>
<protein>
    <recommendedName>
        <fullName evidence="12">Heme A synthase</fullName>
        <shortName evidence="12">HAS</shortName>
        <ecNumber evidence="12">1.17.99.9</ecNumber>
    </recommendedName>
    <alternativeName>
        <fullName evidence="12">Cytochrome aa3-controlling protein</fullName>
    </alternativeName>
</protein>
<dbReference type="Pfam" id="PF02628">
    <property type="entry name" value="COX15-CtaA"/>
    <property type="match status" value="1"/>
</dbReference>
<evidence type="ECO:0000313" key="14">
    <source>
        <dbReference type="Proteomes" id="UP000234881"/>
    </source>
</evidence>
<evidence type="ECO:0000256" key="12">
    <source>
        <dbReference type="HAMAP-Rule" id="MF_01665"/>
    </source>
</evidence>
<reference evidence="13 14" key="1">
    <citation type="submission" date="2018-01" db="EMBL/GenBank/DDBJ databases">
        <title>The draft genome sequence of Cohaesibacter sp. H1304.</title>
        <authorList>
            <person name="Wang N.-N."/>
            <person name="Du Z.-J."/>
        </authorList>
    </citation>
    <scope>NUCLEOTIDE SEQUENCE [LARGE SCALE GENOMIC DNA]</scope>
    <source>
        <strain evidence="13 14">H1304</strain>
    </source>
</reference>
<evidence type="ECO:0000256" key="6">
    <source>
        <dbReference type="ARBA" id="ARBA00023002"/>
    </source>
</evidence>
<comment type="pathway">
    <text evidence="10 12">Porphyrin-containing compound metabolism; heme A biosynthesis; heme A from heme O: step 1/1.</text>
</comment>
<evidence type="ECO:0000256" key="2">
    <source>
        <dbReference type="ARBA" id="ARBA00004141"/>
    </source>
</evidence>
<keyword evidence="9 12" id="KW-0472">Membrane</keyword>
<feature type="transmembrane region" description="Helical" evidence="12">
    <location>
        <begin position="114"/>
        <end position="132"/>
    </location>
</feature>
<feature type="transmembrane region" description="Helical" evidence="12">
    <location>
        <begin position="144"/>
        <end position="163"/>
    </location>
</feature>
<gene>
    <name evidence="12" type="primary">ctaA</name>
    <name evidence="13" type="ORF">C0081_11535</name>
</gene>
<comment type="subcellular location">
    <subcellularLocation>
        <location evidence="12">Cell membrane</location>
        <topology evidence="12">Multi-pass membrane protein</topology>
    </subcellularLocation>
    <subcellularLocation>
        <location evidence="2">Membrane</location>
        <topology evidence="2">Multi-pass membrane protein</topology>
    </subcellularLocation>
</comment>
<dbReference type="GO" id="GO:0005886">
    <property type="term" value="C:plasma membrane"/>
    <property type="evidence" value="ECO:0007669"/>
    <property type="project" value="UniProtKB-SubCell"/>
</dbReference>
<dbReference type="InterPro" id="IPR023754">
    <property type="entry name" value="HemeA_Synthase_type2"/>
</dbReference>
<comment type="function">
    <text evidence="12">Catalyzes the conversion of heme O to heme A by two successive hydroxylations of the methyl group at C8. The first hydroxylation forms heme I, the second hydroxylation results in an unstable dihydroxymethyl group, which spontaneously dehydrates, resulting in the formyl group of heme A.</text>
</comment>
<dbReference type="EC" id="1.17.99.9" evidence="12"/>
<dbReference type="AlphaFoldDB" id="A0A2N5XQA0"/>
<evidence type="ECO:0000256" key="9">
    <source>
        <dbReference type="ARBA" id="ARBA00023136"/>
    </source>
</evidence>
<evidence type="ECO:0000256" key="3">
    <source>
        <dbReference type="ARBA" id="ARBA00022692"/>
    </source>
</evidence>
<keyword evidence="7 12" id="KW-0408">Iron</keyword>
<dbReference type="GO" id="GO:0006784">
    <property type="term" value="P:heme A biosynthetic process"/>
    <property type="evidence" value="ECO:0007669"/>
    <property type="project" value="UniProtKB-UniRule"/>
</dbReference>